<dbReference type="EMBL" id="JBJURJ010000005">
    <property type="protein sequence ID" value="MFM9328455.1"/>
    <property type="molecule type" value="Genomic_DNA"/>
</dbReference>
<gene>
    <name evidence="1" type="ORF">ACI1P1_09165</name>
</gene>
<proteinExistence type="predicted"/>
<keyword evidence="1" id="KW-0378">Hydrolase</keyword>
<organism evidence="1 2">
    <name type="scientific">Paenibacillus mesotrionivorans</name>
    <dbReference type="NCBI Taxonomy" id="3160968"/>
    <lineage>
        <taxon>Bacteria</taxon>
        <taxon>Bacillati</taxon>
        <taxon>Bacillota</taxon>
        <taxon>Bacilli</taxon>
        <taxon>Bacillales</taxon>
        <taxon>Paenibacillaceae</taxon>
        <taxon>Paenibacillus</taxon>
    </lineage>
</organism>
<dbReference type="Proteomes" id="UP001631969">
    <property type="component" value="Unassembled WGS sequence"/>
</dbReference>
<name>A0ACC7NVF2_9BACL</name>
<reference evidence="1" key="1">
    <citation type="submission" date="2024-12" db="EMBL/GenBank/DDBJ databases">
        <authorList>
            <person name="Wu N."/>
        </authorList>
    </citation>
    <scope>NUCLEOTIDE SEQUENCE</scope>
    <source>
        <strain evidence="1">P15</strain>
    </source>
</reference>
<evidence type="ECO:0000313" key="2">
    <source>
        <dbReference type="Proteomes" id="UP001631969"/>
    </source>
</evidence>
<keyword evidence="1" id="KW-0255">Endonuclease</keyword>
<keyword evidence="2" id="KW-1185">Reference proteome</keyword>
<protein>
    <submittedName>
        <fullName evidence="1">Endonuclease/exonuclease/phosphatase family protein</fullName>
    </submittedName>
</protein>
<accession>A0ACC7NVF2</accession>
<evidence type="ECO:0000313" key="1">
    <source>
        <dbReference type="EMBL" id="MFM9328455.1"/>
    </source>
</evidence>
<sequence length="274" mass="30655">MNAGALQVKLMTFNIRNPSGLGDAGWDKRRRLAVRAIRSFGPDLAGLQEGYESQIQDLLAGLGPSYQSIGVSRYGNTEDEYNNILYRADKYQVLEWGQFWLSDTPDTAGSKSRSEAKYPRICTWAQFALLNDTSAPAFYYFNTHLGLAEEAKVQGVHVILERIGQIVSSPQIPVFLGGDFNLEETHPLFRRIEGTGLQDTWTGAGRPFDGDGTVHHFEGSPDKEHIDWIFQRNALGIRSIEINRYHQQGKYPSDHYPVQLVIDIPAPCKLAAAL</sequence>
<keyword evidence="1" id="KW-0540">Nuclease</keyword>
<comment type="caution">
    <text evidence="1">The sequence shown here is derived from an EMBL/GenBank/DDBJ whole genome shotgun (WGS) entry which is preliminary data.</text>
</comment>